<keyword evidence="2" id="KW-0813">Transport</keyword>
<dbReference type="Proteomes" id="UP000617355">
    <property type="component" value="Unassembled WGS sequence"/>
</dbReference>
<reference evidence="5" key="1">
    <citation type="journal article" date="2019" name="Int. J. Syst. Evol. Microbiol.">
        <title>The Global Catalogue of Microorganisms (GCM) 10K type strain sequencing project: providing services to taxonomists for standard genome sequencing and annotation.</title>
        <authorList>
            <consortium name="The Broad Institute Genomics Platform"/>
            <consortium name="The Broad Institute Genome Sequencing Center for Infectious Disease"/>
            <person name="Wu L."/>
            <person name="Ma J."/>
        </authorList>
    </citation>
    <scope>NUCLEOTIDE SEQUENCE [LARGE SCALE GENOMIC DNA]</scope>
    <source>
        <strain evidence="5">CGMCC 1.12922</strain>
    </source>
</reference>
<dbReference type="Pfam" id="PF01813">
    <property type="entry name" value="ATP-synt_D"/>
    <property type="match status" value="1"/>
</dbReference>
<dbReference type="RefSeq" id="WP_188529113.1">
    <property type="nucleotide sequence ID" value="NZ_BMGI01000005.1"/>
</dbReference>
<proteinExistence type="inferred from homology"/>
<organism evidence="4 5">
    <name type="scientific">Sinisalibacter lacisalsi</name>
    <dbReference type="NCBI Taxonomy" id="1526570"/>
    <lineage>
        <taxon>Bacteria</taxon>
        <taxon>Pseudomonadati</taxon>
        <taxon>Pseudomonadota</taxon>
        <taxon>Alphaproteobacteria</taxon>
        <taxon>Rhodobacterales</taxon>
        <taxon>Roseobacteraceae</taxon>
        <taxon>Sinisalibacter</taxon>
    </lineage>
</organism>
<sequence length="200" mass="21729">MAEVIPTRGAALALAEEKRFIETGYEFLDEKRMLLAATLLEELSAWRASRAAYDEAMAAAVAALKAAIARHGFAALQHYPAGAGQGEAMDFGHRNFLGLDLLEPPDASWHPPAPQAALDASEAAEACRAAFAALVPHALRVAARAANIQRLIAEYRATERRARALENVILPETKADLAAITEYLDESDQEEALRIRNARR</sequence>
<dbReference type="EMBL" id="BMGI01000005">
    <property type="protein sequence ID" value="GGD43563.1"/>
    <property type="molecule type" value="Genomic_DNA"/>
</dbReference>
<dbReference type="Gene3D" id="1.10.287.3240">
    <property type="match status" value="1"/>
</dbReference>
<protein>
    <recommendedName>
        <fullName evidence="6">V-type ATP synthase subunit D</fullName>
    </recommendedName>
</protein>
<comment type="similarity">
    <text evidence="1">Belongs to the V-ATPase D subunit family.</text>
</comment>
<evidence type="ECO:0000313" key="4">
    <source>
        <dbReference type="EMBL" id="GGD43563.1"/>
    </source>
</evidence>
<evidence type="ECO:0000256" key="3">
    <source>
        <dbReference type="ARBA" id="ARBA00023065"/>
    </source>
</evidence>
<evidence type="ECO:0000313" key="5">
    <source>
        <dbReference type="Proteomes" id="UP000617355"/>
    </source>
</evidence>
<evidence type="ECO:0000256" key="2">
    <source>
        <dbReference type="ARBA" id="ARBA00022448"/>
    </source>
</evidence>
<dbReference type="InterPro" id="IPR002699">
    <property type="entry name" value="V_ATPase_D"/>
</dbReference>
<evidence type="ECO:0008006" key="6">
    <source>
        <dbReference type="Google" id="ProtNLM"/>
    </source>
</evidence>
<gene>
    <name evidence="4" type="ORF">GCM10011358_29230</name>
</gene>
<name>A0ABQ1QS90_9RHOB</name>
<accession>A0ABQ1QS90</accession>
<comment type="caution">
    <text evidence="4">The sequence shown here is derived from an EMBL/GenBank/DDBJ whole genome shotgun (WGS) entry which is preliminary data.</text>
</comment>
<keyword evidence="3" id="KW-0406">Ion transport</keyword>
<keyword evidence="5" id="KW-1185">Reference proteome</keyword>
<evidence type="ECO:0000256" key="1">
    <source>
        <dbReference type="ARBA" id="ARBA00005850"/>
    </source>
</evidence>